<protein>
    <submittedName>
        <fullName evidence="1">Uncharacterized protein</fullName>
    </submittedName>
</protein>
<dbReference type="AlphaFoldDB" id="A8BBD0"/>
<organism evidence="1 2">
    <name type="scientific">Giardia intestinalis (strain ATCC 50803 / WB clone C6)</name>
    <name type="common">Giardia lamblia</name>
    <dbReference type="NCBI Taxonomy" id="184922"/>
    <lineage>
        <taxon>Eukaryota</taxon>
        <taxon>Metamonada</taxon>
        <taxon>Diplomonadida</taxon>
        <taxon>Hexamitidae</taxon>
        <taxon>Giardiinae</taxon>
        <taxon>Giardia</taxon>
    </lineage>
</organism>
<comment type="caution">
    <text evidence="1">The sequence shown here is derived from an EMBL/GenBank/DDBJ whole genome shotgun (WGS) entry which is preliminary data.</text>
</comment>
<evidence type="ECO:0000313" key="2">
    <source>
        <dbReference type="Proteomes" id="UP000001548"/>
    </source>
</evidence>
<dbReference type="STRING" id="184922.A8BBD0"/>
<dbReference type="HOGENOM" id="CLU_437726_0_0_1"/>
<proteinExistence type="predicted"/>
<sequence length="625" mass="68898">MNVAVFGPASNSERTYLHNVLTRVLSDVTTMDSAREALSLGGDALLGYPQFSEVDLKLEPPFLSRNATVPKLLSKLAHVPVLARLFPKRLHKPTAIANYTPSKRASGRVFCGVSDGRFIGEVVGSAHLGVSMASASVSYDPVRNMTEGNLEACRLDPLQVCNTKHILVRKEAGQQFSNYQSFLNTIFNQSESRENSREGSTISPLSDTQVEGVSLKVSNTGNFRSNDNNDKHQFGSAPFTTELSLILTEITKDIPTMLKKPQEDSHWTFASPGPAYHLSQLDDVTRSLHFYRNSSRVSVVTQKNTFITSRGVWDSASRSHRDVPLDRYLKIGRQILTTASPHPNVSVLFGVEPFCRFHFARGATNRRLASNIVTGLRAEVATTAAMYLSPSLMLSASGSVHVSESIDRRRICNFIKQLPAAAKQDSTHQTNSSYSHRAVLSNLTKSEIDENLGDSIRSKLRGFAEVMSPTSFSYVKNEIMNLESHSVQPHGYTYTPIHDGYGCASSSKLTLSPVTTGRHMGNGFLARTHLMGIWKSPLRTPISRPNSIYLLAGIEAAIPKDTPLGLIKDLSVYGARRVMHNFLEYAAYTGVHVRTPIPVTATVSLWSSRDLTIKQRFTFGFSLNT</sequence>
<dbReference type="Proteomes" id="UP000001548">
    <property type="component" value="Unassembled WGS sequence"/>
</dbReference>
<dbReference type="GeneID" id="5701174"/>
<dbReference type="KEGG" id="gla:GL50803_0010971"/>
<keyword evidence="2" id="KW-1185">Reference proteome</keyword>
<evidence type="ECO:0000313" key="1">
    <source>
        <dbReference type="EMBL" id="KAE8302032.1"/>
    </source>
</evidence>
<gene>
    <name evidence="1" type="ORF">GL50803_0010971</name>
</gene>
<dbReference type="VEuPathDB" id="GiardiaDB:GL50803_10971"/>
<dbReference type="EMBL" id="AACB03000004">
    <property type="protein sequence ID" value="KAE8302032.1"/>
    <property type="molecule type" value="Genomic_DNA"/>
</dbReference>
<dbReference type="RefSeq" id="XP_001708264.1">
    <property type="nucleotide sequence ID" value="XM_001708212.1"/>
</dbReference>
<dbReference type="OMA" id="DRYLKIG"/>
<reference evidence="1 2" key="1">
    <citation type="journal article" date="2007" name="Science">
        <title>Genomic minimalism in the early diverging intestinal parasite Giardia lamblia.</title>
        <authorList>
            <person name="Morrison H.G."/>
            <person name="McArthur A.G."/>
            <person name="Gillin F.D."/>
            <person name="Aley S.B."/>
            <person name="Adam R.D."/>
            <person name="Olsen G.J."/>
            <person name="Best A.A."/>
            <person name="Cande W.Z."/>
            <person name="Chen F."/>
            <person name="Cipriano M.J."/>
            <person name="Davids B.J."/>
            <person name="Dawson S.C."/>
            <person name="Elmendorf H.G."/>
            <person name="Hehl A.B."/>
            <person name="Holder M.E."/>
            <person name="Huse S.M."/>
            <person name="Kim U.U."/>
            <person name="Lasek-Nesselquist E."/>
            <person name="Manning G."/>
            <person name="Nigam A."/>
            <person name="Nixon J.E."/>
            <person name="Palm D."/>
            <person name="Passamaneck N.E."/>
            <person name="Prabhu A."/>
            <person name="Reich C.I."/>
            <person name="Reiner D.S."/>
            <person name="Samuelson J."/>
            <person name="Svard S.G."/>
            <person name="Sogin M.L."/>
        </authorList>
    </citation>
    <scope>NUCLEOTIDE SEQUENCE [LARGE SCALE GENOMIC DNA]</scope>
    <source>
        <strain evidence="1 2">WB C6</strain>
    </source>
</reference>
<name>A8BBD0_GIAIC</name>
<accession>A8BBD0</accession>